<dbReference type="InterPro" id="IPR036047">
    <property type="entry name" value="F-box-like_dom_sf"/>
</dbReference>
<dbReference type="SMART" id="SM00360">
    <property type="entry name" value="RRM"/>
    <property type="match status" value="1"/>
</dbReference>
<dbReference type="SUPFAM" id="SSF54928">
    <property type="entry name" value="RNA-binding domain, RBD"/>
    <property type="match status" value="1"/>
</dbReference>
<evidence type="ECO:0000256" key="2">
    <source>
        <dbReference type="PROSITE-ProRule" id="PRU00176"/>
    </source>
</evidence>
<dbReference type="AlphaFoldDB" id="A0A0P4W2A7"/>
<dbReference type="SUPFAM" id="SSF52047">
    <property type="entry name" value="RNI-like"/>
    <property type="match status" value="1"/>
</dbReference>
<dbReference type="InterPro" id="IPR052462">
    <property type="entry name" value="SLIRP/GR-RBP-like"/>
</dbReference>
<reference evidence="6" key="1">
    <citation type="submission" date="2015-09" db="EMBL/GenBank/DDBJ databases">
        <title>Scylla olivacea transcriptome.</title>
        <authorList>
            <person name="Ikhwanuddin M."/>
        </authorList>
    </citation>
    <scope>NUCLEOTIDE SEQUENCE</scope>
</reference>
<dbReference type="GO" id="GO:0003723">
    <property type="term" value="F:RNA binding"/>
    <property type="evidence" value="ECO:0007669"/>
    <property type="project" value="UniProtKB-UniRule"/>
</dbReference>
<dbReference type="EMBL" id="GDRN01090439">
    <property type="protein sequence ID" value="JAI60471.1"/>
    <property type="molecule type" value="Transcribed_RNA"/>
</dbReference>
<protein>
    <recommendedName>
        <fullName evidence="7">RRM domain-containing protein</fullName>
    </recommendedName>
</protein>
<dbReference type="SUPFAM" id="SSF81383">
    <property type="entry name" value="F-box domain"/>
    <property type="match status" value="1"/>
</dbReference>
<dbReference type="Gene3D" id="3.30.70.330">
    <property type="match status" value="1"/>
</dbReference>
<accession>A0A0P4W2A7</accession>
<dbReference type="Gene3D" id="1.20.1280.50">
    <property type="match status" value="1"/>
</dbReference>
<dbReference type="PROSITE" id="PS50102">
    <property type="entry name" value="RRM"/>
    <property type="match status" value="1"/>
</dbReference>
<dbReference type="Gene3D" id="3.80.10.10">
    <property type="entry name" value="Ribonuclease Inhibitor"/>
    <property type="match status" value="1"/>
</dbReference>
<proteinExistence type="predicted"/>
<evidence type="ECO:0000256" key="1">
    <source>
        <dbReference type="ARBA" id="ARBA00022884"/>
    </source>
</evidence>
<keyword evidence="1 2" id="KW-0694">RNA-binding</keyword>
<evidence type="ECO:0008006" key="7">
    <source>
        <dbReference type="Google" id="ProtNLM"/>
    </source>
</evidence>
<dbReference type="InterPro" id="IPR012677">
    <property type="entry name" value="Nucleotide-bd_a/b_plait_sf"/>
</dbReference>
<feature type="compositionally biased region" description="Basic residues" evidence="3">
    <location>
        <begin position="28"/>
        <end position="38"/>
    </location>
</feature>
<evidence type="ECO:0000256" key="3">
    <source>
        <dbReference type="SAM" id="MobiDB-lite"/>
    </source>
</evidence>
<dbReference type="PROSITE" id="PS50181">
    <property type="entry name" value="FBOX"/>
    <property type="match status" value="1"/>
</dbReference>
<evidence type="ECO:0000259" key="5">
    <source>
        <dbReference type="PROSITE" id="PS50181"/>
    </source>
</evidence>
<organism evidence="6">
    <name type="scientific">Scylla olivacea</name>
    <name type="common">Orange mud crab</name>
    <name type="synonym">Cancer olivacea</name>
    <dbReference type="NCBI Taxonomy" id="85551"/>
    <lineage>
        <taxon>Eukaryota</taxon>
        <taxon>Metazoa</taxon>
        <taxon>Ecdysozoa</taxon>
        <taxon>Arthropoda</taxon>
        <taxon>Crustacea</taxon>
        <taxon>Multicrustacea</taxon>
        <taxon>Malacostraca</taxon>
        <taxon>Eumalacostraca</taxon>
        <taxon>Eucarida</taxon>
        <taxon>Decapoda</taxon>
        <taxon>Pleocyemata</taxon>
        <taxon>Brachyura</taxon>
        <taxon>Eubrachyura</taxon>
        <taxon>Portunoidea</taxon>
        <taxon>Portunidae</taxon>
        <taxon>Portuninae</taxon>
        <taxon>Scylla</taxon>
    </lineage>
</organism>
<feature type="region of interest" description="Disordered" evidence="3">
    <location>
        <begin position="17"/>
        <end position="47"/>
    </location>
</feature>
<evidence type="ECO:0000313" key="6">
    <source>
        <dbReference type="EMBL" id="JAI60471.1"/>
    </source>
</evidence>
<name>A0A0P4W2A7_SCYOL</name>
<evidence type="ECO:0000259" key="4">
    <source>
        <dbReference type="PROSITE" id="PS50102"/>
    </source>
</evidence>
<dbReference type="Pfam" id="PF12937">
    <property type="entry name" value="F-box-like"/>
    <property type="match status" value="1"/>
</dbReference>
<dbReference type="InterPro" id="IPR035979">
    <property type="entry name" value="RBD_domain_sf"/>
</dbReference>
<dbReference type="InterPro" id="IPR001810">
    <property type="entry name" value="F-box_dom"/>
</dbReference>
<feature type="domain" description="RRM" evidence="4">
    <location>
        <begin position="57"/>
        <end position="136"/>
    </location>
</feature>
<feature type="domain" description="F-box" evidence="5">
    <location>
        <begin position="165"/>
        <end position="209"/>
    </location>
</feature>
<sequence>MNGQACVGVCGSNHWGGARGRENSTRNQRSRGRGRSRSKIGSDKVPENIPDDLVDPCKVFVSNLRPQVTEQVLREALSHYAAVEKVTIIKDKQSRKSKGYGFVKVKTQEDVAKLLQLRDGDRFVHGREIVIRLAKKKISLPGDDSYVRRPLPEREFDLSQPDPNQPSVHMLVDDVMFKIFSYLPIKNLVRCEGVCRRWQMLVHRFFSKMTTLEINEGSLEIAPPFTKAMISKLLILSGPNLRSLKVQRADFATKQNILKIISQLCPVLEHLDVTKARGINFTHISKLSAGCKNIKSFIAKNCFDFDEKAMHLLLVSYPELEKLDVAGTSVYGKNFNFLPNTIKELCIERIPDLCHKKKRITEIADRCPNIEVLEMKECMMSKVDLEYFGKNCHSLAKLSVFMPSVEAIEALSCFKNLKDLTLACDIVDLPELFRSVPKIEVLSVEARDIISDEVDFSMLENLKSLRLNQTMVTNASLLTLAKCKHLEEFYLFKCYSLPQEALFRILKGCIKLKRIACPSLQVSPSFITMVDEIMKGRSGKLIIEVRDMGMLLQDIQYDKNKIELDYSRDFSYLYDPFSYDSDDSEYSDVSFNTSWYDSDDFADHFLFNDDFQDDLFDAAVMLAAWNMHDSDIY</sequence>
<dbReference type="Pfam" id="PF00076">
    <property type="entry name" value="RRM_1"/>
    <property type="match status" value="1"/>
</dbReference>
<dbReference type="PANTHER" id="PTHR48027">
    <property type="entry name" value="HETEROGENEOUS NUCLEAR RIBONUCLEOPROTEIN 87F-RELATED"/>
    <property type="match status" value="1"/>
</dbReference>
<dbReference type="InterPro" id="IPR000504">
    <property type="entry name" value="RRM_dom"/>
</dbReference>
<dbReference type="SMART" id="SM00256">
    <property type="entry name" value="FBOX"/>
    <property type="match status" value="1"/>
</dbReference>
<dbReference type="InterPro" id="IPR032675">
    <property type="entry name" value="LRR_dom_sf"/>
</dbReference>